<dbReference type="AlphaFoldDB" id="X1MBY0"/>
<gene>
    <name evidence="1" type="ORF">S06H3_28481</name>
</gene>
<accession>X1MBY0</accession>
<dbReference type="SUPFAM" id="SSF81660">
    <property type="entry name" value="Metal cation-transporting ATPase, ATP-binding domain N"/>
    <property type="match status" value="1"/>
</dbReference>
<dbReference type="InterPro" id="IPR023299">
    <property type="entry name" value="ATPase_P-typ_cyto_dom_N"/>
</dbReference>
<feature type="non-terminal residue" evidence="1">
    <location>
        <position position="47"/>
    </location>
</feature>
<sequence length="47" mass="5636">MYMATLHKIRSEKNKYVIFIKGAPERILDLVQIGQEQKLKIKKEFEE</sequence>
<organism evidence="1">
    <name type="scientific">marine sediment metagenome</name>
    <dbReference type="NCBI Taxonomy" id="412755"/>
    <lineage>
        <taxon>unclassified sequences</taxon>
        <taxon>metagenomes</taxon>
        <taxon>ecological metagenomes</taxon>
    </lineage>
</organism>
<comment type="caution">
    <text evidence="1">The sequence shown here is derived from an EMBL/GenBank/DDBJ whole genome shotgun (WGS) entry which is preliminary data.</text>
</comment>
<protein>
    <submittedName>
        <fullName evidence="1">Uncharacterized protein</fullName>
    </submittedName>
</protein>
<dbReference type="EMBL" id="BARV01016624">
    <property type="protein sequence ID" value="GAI29152.1"/>
    <property type="molecule type" value="Genomic_DNA"/>
</dbReference>
<reference evidence="1" key="1">
    <citation type="journal article" date="2014" name="Front. Microbiol.">
        <title>High frequency of phylogenetically diverse reductive dehalogenase-homologous genes in deep subseafloor sedimentary metagenomes.</title>
        <authorList>
            <person name="Kawai M."/>
            <person name="Futagami T."/>
            <person name="Toyoda A."/>
            <person name="Takaki Y."/>
            <person name="Nishi S."/>
            <person name="Hori S."/>
            <person name="Arai W."/>
            <person name="Tsubouchi T."/>
            <person name="Morono Y."/>
            <person name="Uchiyama I."/>
            <person name="Ito T."/>
            <person name="Fujiyama A."/>
            <person name="Inagaki F."/>
            <person name="Takami H."/>
        </authorList>
    </citation>
    <scope>NUCLEOTIDE SEQUENCE</scope>
    <source>
        <strain evidence="1">Expedition CK06-06</strain>
    </source>
</reference>
<evidence type="ECO:0000313" key="1">
    <source>
        <dbReference type="EMBL" id="GAI29152.1"/>
    </source>
</evidence>
<dbReference type="Gene3D" id="3.40.1110.10">
    <property type="entry name" value="Calcium-transporting ATPase, cytoplasmic domain N"/>
    <property type="match status" value="1"/>
</dbReference>
<dbReference type="Pfam" id="PF13246">
    <property type="entry name" value="Cation_ATPase"/>
    <property type="match status" value="1"/>
</dbReference>
<dbReference type="GO" id="GO:0000166">
    <property type="term" value="F:nucleotide binding"/>
    <property type="evidence" value="ECO:0007669"/>
    <property type="project" value="InterPro"/>
</dbReference>
<name>X1MBY0_9ZZZZ</name>
<proteinExistence type="predicted"/>